<dbReference type="InterPro" id="IPR004210">
    <property type="entry name" value="BESS_motif"/>
</dbReference>
<dbReference type="SMART" id="SM00595">
    <property type="entry name" value="MADF"/>
    <property type="match status" value="1"/>
</dbReference>
<dbReference type="GO" id="GO:0005634">
    <property type="term" value="C:nucleus"/>
    <property type="evidence" value="ECO:0007669"/>
    <property type="project" value="UniProtKB-SubCell"/>
</dbReference>
<dbReference type="Pfam" id="PF02944">
    <property type="entry name" value="BESS"/>
    <property type="match status" value="1"/>
</dbReference>
<dbReference type="PANTHER" id="PTHR12243">
    <property type="entry name" value="MADF DOMAIN TRANSCRIPTION FACTOR"/>
    <property type="match status" value="1"/>
</dbReference>
<dbReference type="OrthoDB" id="6159213at2759"/>
<comment type="caution">
    <text evidence="5">The sequence shown here is derived from an EMBL/GenBank/DDBJ whole genome shotgun (WGS) entry which is preliminary data.</text>
</comment>
<accession>A0A4C1ZTN8</accession>
<sequence>MAPETSKFHYDVNTFIKAVKERRCLWDRAEEDHKHKVKKMMAWDEILRVLEPRYPDMDAGTREKHISILTSRWANLRDAFVRSLKNSSHASQNGYPPKPYVYHEQMKFLISDGNYDFLAYGHLHPQTEIVTDEHGEAEMTPLLTIDDITHFSPLVQIEQSDSCQDYSWEPTRSSKARGVNVKKRKSEQNCKCHRKTPVTDEDMSFFHSLLTPIKTLNMAEKMEFRIGVMALLQSLMNKGDDGDVTSSRKSRVNSESTERNFGNVVKEEFDVSSPNDV</sequence>
<dbReference type="Proteomes" id="UP000299102">
    <property type="component" value="Unassembled WGS sequence"/>
</dbReference>
<dbReference type="EMBL" id="BGZK01002136">
    <property type="protein sequence ID" value="GBP91048.1"/>
    <property type="molecule type" value="Genomic_DNA"/>
</dbReference>
<dbReference type="AlphaFoldDB" id="A0A4C1ZTN8"/>
<reference evidence="5 6" key="1">
    <citation type="journal article" date="2019" name="Commun. Biol.">
        <title>The bagworm genome reveals a unique fibroin gene that provides high tensile strength.</title>
        <authorList>
            <person name="Kono N."/>
            <person name="Nakamura H."/>
            <person name="Ohtoshi R."/>
            <person name="Tomita M."/>
            <person name="Numata K."/>
            <person name="Arakawa K."/>
        </authorList>
    </citation>
    <scope>NUCLEOTIDE SEQUENCE [LARGE SCALE GENOMIC DNA]</scope>
</reference>
<organism evidence="5 6">
    <name type="scientific">Eumeta variegata</name>
    <name type="common">Bagworm moth</name>
    <name type="synonym">Eumeta japonica</name>
    <dbReference type="NCBI Taxonomy" id="151549"/>
    <lineage>
        <taxon>Eukaryota</taxon>
        <taxon>Metazoa</taxon>
        <taxon>Ecdysozoa</taxon>
        <taxon>Arthropoda</taxon>
        <taxon>Hexapoda</taxon>
        <taxon>Insecta</taxon>
        <taxon>Pterygota</taxon>
        <taxon>Neoptera</taxon>
        <taxon>Endopterygota</taxon>
        <taxon>Lepidoptera</taxon>
        <taxon>Glossata</taxon>
        <taxon>Ditrysia</taxon>
        <taxon>Tineoidea</taxon>
        <taxon>Psychidae</taxon>
        <taxon>Oiketicinae</taxon>
        <taxon>Eumeta</taxon>
    </lineage>
</organism>
<dbReference type="PROSITE" id="PS51029">
    <property type="entry name" value="MADF"/>
    <property type="match status" value="1"/>
</dbReference>
<feature type="domain" description="MADF" evidence="3">
    <location>
        <begin position="14"/>
        <end position="114"/>
    </location>
</feature>
<dbReference type="InterPro" id="IPR039353">
    <property type="entry name" value="TF_Adf1"/>
</dbReference>
<evidence type="ECO:0000256" key="2">
    <source>
        <dbReference type="SAM" id="MobiDB-lite"/>
    </source>
</evidence>
<proteinExistence type="predicted"/>
<evidence type="ECO:0000313" key="5">
    <source>
        <dbReference type="EMBL" id="GBP91048.1"/>
    </source>
</evidence>
<gene>
    <name evidence="5" type="ORF">EVAR_42588_1</name>
</gene>
<keyword evidence="6" id="KW-1185">Reference proteome</keyword>
<evidence type="ECO:0000313" key="6">
    <source>
        <dbReference type="Proteomes" id="UP000299102"/>
    </source>
</evidence>
<evidence type="ECO:0000259" key="3">
    <source>
        <dbReference type="PROSITE" id="PS51029"/>
    </source>
</evidence>
<dbReference type="PANTHER" id="PTHR12243:SF67">
    <property type="entry name" value="COREPRESSOR OF PANGOLIN, ISOFORM A-RELATED"/>
    <property type="match status" value="1"/>
</dbReference>
<feature type="region of interest" description="Disordered" evidence="2">
    <location>
        <begin position="237"/>
        <end position="277"/>
    </location>
</feature>
<name>A0A4C1ZTN8_EUMVA</name>
<dbReference type="InterPro" id="IPR006578">
    <property type="entry name" value="MADF-dom"/>
</dbReference>
<evidence type="ECO:0000259" key="4">
    <source>
        <dbReference type="PROSITE" id="PS51031"/>
    </source>
</evidence>
<evidence type="ECO:0008006" key="7">
    <source>
        <dbReference type="Google" id="ProtNLM"/>
    </source>
</evidence>
<keyword evidence="1" id="KW-0539">Nucleus</keyword>
<evidence type="ECO:0000256" key="1">
    <source>
        <dbReference type="PROSITE-ProRule" id="PRU00371"/>
    </source>
</evidence>
<dbReference type="GO" id="GO:0003677">
    <property type="term" value="F:DNA binding"/>
    <property type="evidence" value="ECO:0007669"/>
    <property type="project" value="InterPro"/>
</dbReference>
<protein>
    <recommendedName>
        <fullName evidence="7">MADF domain-containing protein</fullName>
    </recommendedName>
</protein>
<comment type="subcellular location">
    <subcellularLocation>
        <location evidence="1">Nucleus</location>
    </subcellularLocation>
</comment>
<dbReference type="PROSITE" id="PS51031">
    <property type="entry name" value="BESS"/>
    <property type="match status" value="1"/>
</dbReference>
<dbReference type="Pfam" id="PF10545">
    <property type="entry name" value="MADF_DNA_bdg"/>
    <property type="match status" value="1"/>
</dbReference>
<feature type="domain" description="BESS" evidence="4">
    <location>
        <begin position="199"/>
        <end position="238"/>
    </location>
</feature>